<evidence type="ECO:0000256" key="2">
    <source>
        <dbReference type="ARBA" id="ARBA00022714"/>
    </source>
</evidence>
<dbReference type="InterPro" id="IPR005107">
    <property type="entry name" value="CO_DH_flav_C"/>
</dbReference>
<evidence type="ECO:0000256" key="6">
    <source>
        <dbReference type="ARBA" id="ARBA00023014"/>
    </source>
</evidence>
<dbReference type="SUPFAM" id="SSF55447">
    <property type="entry name" value="CO dehydrogenase flavoprotein C-terminal domain-like"/>
    <property type="match status" value="1"/>
</dbReference>
<dbReference type="Pfam" id="PF00941">
    <property type="entry name" value="FAD_binding_5"/>
    <property type="match status" value="1"/>
</dbReference>
<evidence type="ECO:0000256" key="1">
    <source>
        <dbReference type="ARBA" id="ARBA00001924"/>
    </source>
</evidence>
<reference evidence="10" key="1">
    <citation type="submission" date="2015-10" db="EMBL/GenBank/DDBJ databases">
        <title>Complete Genome Sequencing of Klebsiella sp. strain G5.</title>
        <authorList>
            <person name="Chan K.-G."/>
            <person name="Chen J.-W."/>
        </authorList>
    </citation>
    <scope>NUCLEOTIDE SEQUENCE [LARGE SCALE GENOMIC DNA]</scope>
    <source>
        <strain evidence="10">G5</strain>
    </source>
</reference>
<dbReference type="InterPro" id="IPR008274">
    <property type="entry name" value="AldOxase/xan_DH_MoCoBD1"/>
</dbReference>
<dbReference type="GO" id="GO:0016491">
    <property type="term" value="F:oxidoreductase activity"/>
    <property type="evidence" value="ECO:0007669"/>
    <property type="project" value="UniProtKB-KW"/>
</dbReference>
<gene>
    <name evidence="9" type="ORF">AO703_04360</name>
</gene>
<dbReference type="Gene3D" id="3.30.365.10">
    <property type="entry name" value="Aldehyde oxidase/xanthine dehydrogenase, molybdopterin binding domain"/>
    <property type="match status" value="4"/>
</dbReference>
<dbReference type="InterPro" id="IPR016166">
    <property type="entry name" value="FAD-bd_PCMH"/>
</dbReference>
<dbReference type="SUPFAM" id="SSF56003">
    <property type="entry name" value="Molybdenum cofactor-binding domain"/>
    <property type="match status" value="1"/>
</dbReference>
<dbReference type="InterPro" id="IPR016169">
    <property type="entry name" value="FAD-bd_PCMH_sub2"/>
</dbReference>
<dbReference type="Gene3D" id="3.90.1170.50">
    <property type="entry name" value="Aldehyde oxidase/xanthine dehydrogenase, a/b hammerhead"/>
    <property type="match status" value="1"/>
</dbReference>
<comment type="cofactor">
    <cofactor evidence="1">
        <name>Mo-molybdopterin</name>
        <dbReference type="ChEBI" id="CHEBI:71302"/>
    </cofactor>
</comment>
<dbReference type="InterPro" id="IPR036856">
    <property type="entry name" value="Ald_Oxase/Xan_DH_a/b_sf"/>
</dbReference>
<comment type="cofactor">
    <cofactor evidence="7">
        <name>[2Fe-2S] cluster</name>
        <dbReference type="ChEBI" id="CHEBI:190135"/>
    </cofactor>
</comment>
<dbReference type="EMBL" id="CP012871">
    <property type="protein sequence ID" value="ALR75562.1"/>
    <property type="molecule type" value="Genomic_DNA"/>
</dbReference>
<dbReference type="SUPFAM" id="SSF54665">
    <property type="entry name" value="CO dehydrogenase molybdoprotein N-domain-like"/>
    <property type="match status" value="1"/>
</dbReference>
<evidence type="ECO:0000256" key="5">
    <source>
        <dbReference type="ARBA" id="ARBA00023004"/>
    </source>
</evidence>
<feature type="domain" description="FAD-binding PCMH-type" evidence="8">
    <location>
        <begin position="782"/>
        <end position="957"/>
    </location>
</feature>
<accession>A0A806X4D7</accession>
<evidence type="ECO:0000256" key="3">
    <source>
        <dbReference type="ARBA" id="ARBA00022723"/>
    </source>
</evidence>
<dbReference type="PANTHER" id="PTHR11908:SF157">
    <property type="entry name" value="XANTHINE DEHYDROGENASE SUBUNIT D-RELATED"/>
    <property type="match status" value="1"/>
</dbReference>
<dbReference type="SMART" id="SM01092">
    <property type="entry name" value="CO_deh_flav_C"/>
    <property type="match status" value="1"/>
</dbReference>
<dbReference type="Proteomes" id="UP000069162">
    <property type="component" value="Chromosome"/>
</dbReference>
<dbReference type="Pfam" id="PF20256">
    <property type="entry name" value="MoCoBD_2"/>
    <property type="match status" value="1"/>
</dbReference>
<dbReference type="SUPFAM" id="SSF56176">
    <property type="entry name" value="FAD-binding/transporter-associated domain-like"/>
    <property type="match status" value="1"/>
</dbReference>
<dbReference type="InterPro" id="IPR002346">
    <property type="entry name" value="Mopterin_DH_FAD-bd"/>
</dbReference>
<dbReference type="PANTHER" id="PTHR11908">
    <property type="entry name" value="XANTHINE DEHYDROGENASE"/>
    <property type="match status" value="1"/>
</dbReference>
<keyword evidence="2" id="KW-0001">2Fe-2S</keyword>
<evidence type="ECO:0000256" key="4">
    <source>
        <dbReference type="ARBA" id="ARBA00022827"/>
    </source>
</evidence>
<dbReference type="GO" id="GO:0071949">
    <property type="term" value="F:FAD binding"/>
    <property type="evidence" value="ECO:0007669"/>
    <property type="project" value="InterPro"/>
</dbReference>
<keyword evidence="5" id="KW-0408">Iron</keyword>
<name>A0A806X4D7_9ENTR</name>
<keyword evidence="3" id="KW-0479">Metal-binding</keyword>
<dbReference type="Gene3D" id="3.30.43.10">
    <property type="entry name" value="Uridine Diphospho-n-acetylenolpyruvylglucosamine Reductase, domain 2"/>
    <property type="match status" value="1"/>
</dbReference>
<evidence type="ECO:0000259" key="8">
    <source>
        <dbReference type="PROSITE" id="PS51387"/>
    </source>
</evidence>
<dbReference type="InterPro" id="IPR000674">
    <property type="entry name" value="Ald_Oxase/Xan_DH_a/b"/>
</dbReference>
<dbReference type="SMART" id="SM01008">
    <property type="entry name" value="Ald_Xan_dh_C"/>
    <property type="match status" value="1"/>
</dbReference>
<evidence type="ECO:0000313" key="9">
    <source>
        <dbReference type="EMBL" id="ALR75562.1"/>
    </source>
</evidence>
<dbReference type="InterPro" id="IPR016167">
    <property type="entry name" value="FAD-bd_PCMH_sub1"/>
</dbReference>
<dbReference type="Gene3D" id="3.30.465.10">
    <property type="match status" value="1"/>
</dbReference>
<dbReference type="GO" id="GO:0051537">
    <property type="term" value="F:2 iron, 2 sulfur cluster binding"/>
    <property type="evidence" value="ECO:0007669"/>
    <property type="project" value="UniProtKB-KW"/>
</dbReference>
<dbReference type="PROSITE" id="PS51387">
    <property type="entry name" value="FAD_PCMH"/>
    <property type="match status" value="1"/>
</dbReference>
<dbReference type="InterPro" id="IPR046867">
    <property type="entry name" value="AldOxase/xan_DH_MoCoBD2"/>
</dbReference>
<dbReference type="Pfam" id="PF01315">
    <property type="entry name" value="Ald_Xan_dh_C"/>
    <property type="match status" value="1"/>
</dbReference>
<sequence length="1071" mass="116669">MCASRSAPLRRVDGLAKVKGTAIYGDDITLPGMLYGVCRFADIPAGKIEEIDLSEALSVEGVVKIATWQDIPGTPAVGIIVKDYLPIVKDEVVFHGDVVAVVAATSYEVACEAADKIRVRYAPYVPLTDVEEAMAPDARRIHPECRDNVVAHHHTVKGDIEKGFAEAKHVIEREYEVGFQEHAYIEPEVVLTWLDPTDGSLIISGSIQNPHRVRSFVAKFIGCPQSQINVKRAVMGGSFGGKDDIIDHLACRSALMTRLTGCPVKFTYTREQSIIESCKRHPYKMKYRAGMDDAGRILAIKIDILADSGGYAASSPFVTWRSSVQAAGPYNIPNVHIDVKAVYTNNSYTSAMRGFGSPQVVYANESFMDEIAETLNLSPVAVREVNALRQGDTSVTGQLFDKHTVSAVEVLNKAVDASEFAARRQHYRELNQKGGVYRYGIGIALSYRGCSIGAEGVDTSTALIQVNEDGSVNLATSVSENGQGLQTAMSLIAAETFGIELADLHFMEPPTSVIGDGGSTAATRGTMVGGGAILDAADKIKRRILSVVGDSIGTRELSETRWQNGFIINIQDSERRIDFKTAVNKTKWASVSLTEYGWFVPPPIHWDEEKGCGSPYFTWVYGCQVAEVRVNTSTGKTDLLHVTAAHDVGRVLNPVGFEGQVYGGVAQGFGYALLEDFNIENGQVKSENFDSYLLPTMKDIPRMTVIGVENPDIAGPLGAKGIGEPATELAAAAINNAVSFALEARFNKLPLTLEQVILGYNLKKPVRQSEMMLEAENRKHVLRLTDVEVTRPQSLQEALTLLANDGVTAIAGGTDVIVQGRLQTRAMRLIDISHLPELTQVSEDPATHEVTIGGAMTFNRITDHPLLRERYPLLVQACHTVGSHQIRNRATIGGNIVNAAPCGDSIPPAILYDARIELCSLNGMRTLGLAEFLLSGYKTQRQPDELLTKVILPPPARPQAKGFYHQLGRRNALNITRQSLSALLDFSDDGTVSYCRLVDGALFSKPQRLLDIERCLLGKPLNSDSINSACEVLDKLIYAAIGKRWSAAYKQPVFVNMFRDMMAEAQQVSGI</sequence>
<keyword evidence="4" id="KW-0285">Flavoprotein</keyword>
<dbReference type="OrthoDB" id="9767994at2"/>
<evidence type="ECO:0000313" key="10">
    <source>
        <dbReference type="Proteomes" id="UP000069162"/>
    </source>
</evidence>
<dbReference type="Pfam" id="PF03450">
    <property type="entry name" value="CO_deh_flav_C"/>
    <property type="match status" value="1"/>
</dbReference>
<keyword evidence="6" id="KW-0411">Iron-sulfur</keyword>
<dbReference type="InterPro" id="IPR036683">
    <property type="entry name" value="CO_DH_flav_C_dom_sf"/>
</dbReference>
<dbReference type="RefSeq" id="WP_062740414.1">
    <property type="nucleotide sequence ID" value="NZ_CP012871.1"/>
</dbReference>
<dbReference type="GO" id="GO:0005506">
    <property type="term" value="F:iron ion binding"/>
    <property type="evidence" value="ECO:0007669"/>
    <property type="project" value="InterPro"/>
</dbReference>
<protein>
    <submittedName>
        <fullName evidence="9">Aldehyde oxidase</fullName>
    </submittedName>
</protein>
<dbReference type="Gene3D" id="3.30.390.50">
    <property type="entry name" value="CO dehydrogenase flavoprotein, C-terminal domain"/>
    <property type="match status" value="1"/>
</dbReference>
<dbReference type="InterPro" id="IPR036318">
    <property type="entry name" value="FAD-bd_PCMH-like_sf"/>
</dbReference>
<organism evidence="9 10">
    <name type="scientific">[Enterobacter] lignolyticus</name>
    <dbReference type="NCBI Taxonomy" id="1334193"/>
    <lineage>
        <taxon>Bacteria</taxon>
        <taxon>Pseudomonadati</taxon>
        <taxon>Pseudomonadota</taxon>
        <taxon>Gammaproteobacteria</taxon>
        <taxon>Enterobacterales</taxon>
        <taxon>Enterobacteriaceae</taxon>
        <taxon>Pluralibacter</taxon>
    </lineage>
</organism>
<evidence type="ECO:0000256" key="7">
    <source>
        <dbReference type="ARBA" id="ARBA00034078"/>
    </source>
</evidence>
<proteinExistence type="predicted"/>
<dbReference type="Pfam" id="PF02738">
    <property type="entry name" value="MoCoBD_1"/>
    <property type="match status" value="1"/>
</dbReference>
<keyword evidence="4" id="KW-0274">FAD</keyword>
<dbReference type="InterPro" id="IPR037165">
    <property type="entry name" value="AldOxase/xan_DH_Mopterin-bd_sf"/>
</dbReference>
<dbReference type="InterPro" id="IPR016208">
    <property type="entry name" value="Ald_Oxase/xanthine_DH-like"/>
</dbReference>
<dbReference type="AlphaFoldDB" id="A0A806X4D7"/>
<dbReference type="KEGG" id="kle:AO703_04360"/>